<organism evidence="2 3">
    <name type="scientific">Sphagnum jensenii</name>
    <dbReference type="NCBI Taxonomy" id="128206"/>
    <lineage>
        <taxon>Eukaryota</taxon>
        <taxon>Viridiplantae</taxon>
        <taxon>Streptophyta</taxon>
        <taxon>Embryophyta</taxon>
        <taxon>Bryophyta</taxon>
        <taxon>Sphagnophytina</taxon>
        <taxon>Sphagnopsida</taxon>
        <taxon>Sphagnales</taxon>
        <taxon>Sphagnaceae</taxon>
        <taxon>Sphagnum</taxon>
    </lineage>
</organism>
<evidence type="ECO:0000256" key="1">
    <source>
        <dbReference type="SAM" id="MobiDB-lite"/>
    </source>
</evidence>
<feature type="compositionally biased region" description="Polar residues" evidence="1">
    <location>
        <begin position="162"/>
        <end position="179"/>
    </location>
</feature>
<accession>A0ABP1A231</accession>
<evidence type="ECO:0000313" key="2">
    <source>
        <dbReference type="EMBL" id="CAK9856949.1"/>
    </source>
</evidence>
<comment type="caution">
    <text evidence="2">The sequence shown here is derived from an EMBL/GenBank/DDBJ whole genome shotgun (WGS) entry which is preliminary data.</text>
</comment>
<feature type="region of interest" description="Disordered" evidence="1">
    <location>
        <begin position="263"/>
        <end position="303"/>
    </location>
</feature>
<proteinExistence type="predicted"/>
<name>A0ABP1A231_9BRYO</name>
<evidence type="ECO:0000313" key="3">
    <source>
        <dbReference type="Proteomes" id="UP001497522"/>
    </source>
</evidence>
<feature type="region of interest" description="Disordered" evidence="1">
    <location>
        <begin position="98"/>
        <end position="225"/>
    </location>
</feature>
<dbReference type="EMBL" id="CAXHBF010000596">
    <property type="protein sequence ID" value="CAK9856949.1"/>
    <property type="molecule type" value="Genomic_DNA"/>
</dbReference>
<evidence type="ECO:0008006" key="4">
    <source>
        <dbReference type="Google" id="ProtNLM"/>
    </source>
</evidence>
<feature type="compositionally biased region" description="Basic and acidic residues" evidence="1">
    <location>
        <begin position="196"/>
        <end position="209"/>
    </location>
</feature>
<dbReference type="Proteomes" id="UP001497522">
    <property type="component" value="Unassembled WGS sequence"/>
</dbReference>
<gene>
    <name evidence="2" type="ORF">CSSPJE1EN2_LOCUS26881</name>
</gene>
<reference evidence="2" key="1">
    <citation type="submission" date="2024-03" db="EMBL/GenBank/DDBJ databases">
        <authorList>
            <consortium name="ELIXIR-Norway"/>
            <consortium name="Elixir Norway"/>
        </authorList>
    </citation>
    <scope>NUCLEOTIDE SEQUENCE</scope>
</reference>
<keyword evidence="3" id="KW-1185">Reference proteome</keyword>
<sequence length="335" mass="36729">MASKLGEVLDIKAADSYIKRPAGPMVTIKVKDIAKLAGYLRIPLMAEGASVTDTIRQKMLYSRLPNQCQKCQRFEHQAQACNIVKNFAQEGAAHRALATRISDNKNQNTRPTTKMATRVRAQSSTAVPRHEAQAPTTHKGGTASKLPRNQCSVSVSGKDPYNTRSSRPSSDPEQRNTSAEAPENRSAIVPTTSPSRAEEGTRADGKKPPEGATTPRNSIFFDLPGHDDQKAQITEASTNPFASPADRNQEGDARLRNQEDMLEGWSFQGRRKHAPKLVSPRPNPRQVPLGPHNKNRRLAGKGNNSTQRYIIRIFPLSESTSLATANPSEQGYGRC</sequence>
<feature type="compositionally biased region" description="Polar residues" evidence="1">
    <location>
        <begin position="104"/>
        <end position="126"/>
    </location>
</feature>
<protein>
    <recommendedName>
        <fullName evidence="4">Zinc knuckle CX2CX4HX4C domain-containing protein</fullName>
    </recommendedName>
</protein>